<dbReference type="AlphaFoldDB" id="A0A0N9U393"/>
<gene>
    <name evidence="2" type="ORF">AN936_03520</name>
</gene>
<feature type="transmembrane region" description="Helical" evidence="1">
    <location>
        <begin position="165"/>
        <end position="185"/>
    </location>
</feature>
<keyword evidence="1" id="KW-0812">Transmembrane</keyword>
<evidence type="ECO:0000256" key="1">
    <source>
        <dbReference type="SAM" id="Phobius"/>
    </source>
</evidence>
<dbReference type="Proteomes" id="UP000058074">
    <property type="component" value="Chromosome"/>
</dbReference>
<feature type="transmembrane region" description="Helical" evidence="1">
    <location>
        <begin position="47"/>
        <end position="68"/>
    </location>
</feature>
<name>A0A0N9U393_SPHMC</name>
<dbReference type="PATRIC" id="fig|33050.5.peg.731"/>
<protein>
    <submittedName>
        <fullName evidence="2">Uncharacterized protein</fullName>
    </submittedName>
</protein>
<organism evidence="2 3">
    <name type="scientific">Sphingopyxis macrogoltabida</name>
    <name type="common">Sphingomonas macrogoltabidus</name>
    <dbReference type="NCBI Taxonomy" id="33050"/>
    <lineage>
        <taxon>Bacteria</taxon>
        <taxon>Pseudomonadati</taxon>
        <taxon>Pseudomonadota</taxon>
        <taxon>Alphaproteobacteria</taxon>
        <taxon>Sphingomonadales</taxon>
        <taxon>Sphingomonadaceae</taxon>
        <taxon>Sphingopyxis</taxon>
    </lineage>
</organism>
<sequence length="234" mass="25740">MTRADAGVARLALGIARREPVGFWLLGMLVLRAALAIVIMLTGQTQIWLAPANIVNLVLLACFIVWLAHTSAAPSGSPHPRWIVTIGAILAYFIIDSYWPMAASAIVSLMMLTIVPAYSAFFLLAAAGKLLVLPLLLAAIWAAAGTRQPTLHEFFRMMWTETGRWLPAFLALAMPSMALAVYFSYRHDGQELTRGMFLLMQLGDGIFRFAYTVVAAAIFVALCREAHDRRAIFE</sequence>
<accession>A0A0N9U393</accession>
<dbReference type="KEGG" id="smag:AN936_03520"/>
<reference evidence="2 3" key="1">
    <citation type="journal article" date="2015" name="Genome Announc.">
        <title>Complete Genome Sequence of Polypropylene Glycol- and Polyethylene Glycol-Degrading Sphingopyxis macrogoltabida Strain EY-1.</title>
        <authorList>
            <person name="Ohtsubo Y."/>
            <person name="Nagata Y."/>
            <person name="Numata M."/>
            <person name="Tsuchikane K."/>
            <person name="Hosoyama A."/>
            <person name="Yamazoe A."/>
            <person name="Tsuda M."/>
            <person name="Fujita N."/>
            <person name="Kawai F."/>
        </authorList>
    </citation>
    <scope>NUCLEOTIDE SEQUENCE [LARGE SCALE GENOMIC DNA]</scope>
    <source>
        <strain evidence="2 3">EY-1</strain>
    </source>
</reference>
<keyword evidence="1" id="KW-0472">Membrane</keyword>
<proteinExistence type="predicted"/>
<evidence type="ECO:0000313" key="3">
    <source>
        <dbReference type="Proteomes" id="UP000058074"/>
    </source>
</evidence>
<dbReference type="RefSeq" id="WP_054586922.1">
    <property type="nucleotide sequence ID" value="NZ_CP012700.1"/>
</dbReference>
<keyword evidence="1" id="KW-1133">Transmembrane helix</keyword>
<feature type="transmembrane region" description="Helical" evidence="1">
    <location>
        <begin position="21"/>
        <end position="41"/>
    </location>
</feature>
<dbReference type="EMBL" id="CP012700">
    <property type="protein sequence ID" value="ALH79468.1"/>
    <property type="molecule type" value="Genomic_DNA"/>
</dbReference>
<feature type="transmembrane region" description="Helical" evidence="1">
    <location>
        <begin position="119"/>
        <end position="144"/>
    </location>
</feature>
<evidence type="ECO:0000313" key="2">
    <source>
        <dbReference type="EMBL" id="ALH79468.1"/>
    </source>
</evidence>
<feature type="transmembrane region" description="Helical" evidence="1">
    <location>
        <begin position="80"/>
        <end position="99"/>
    </location>
</feature>
<feature type="transmembrane region" description="Helical" evidence="1">
    <location>
        <begin position="205"/>
        <end position="223"/>
    </location>
</feature>